<evidence type="ECO:0000313" key="2">
    <source>
        <dbReference type="EMBL" id="KUJ10196.1"/>
    </source>
</evidence>
<dbReference type="KEGG" id="psco:LY89DRAFT_675677"/>
<name>A0A132BCS1_MOLSC</name>
<reference evidence="2 3" key="1">
    <citation type="submission" date="2015-10" db="EMBL/GenBank/DDBJ databases">
        <title>Full genome of DAOMC 229536 Phialocephala scopiformis, a fungal endophyte of spruce producing the potent anti-insectan compound rugulosin.</title>
        <authorList>
            <consortium name="DOE Joint Genome Institute"/>
            <person name="Walker A.K."/>
            <person name="Frasz S.L."/>
            <person name="Seifert K.A."/>
            <person name="Miller J.D."/>
            <person name="Mondo S.J."/>
            <person name="Labutti K."/>
            <person name="Lipzen A."/>
            <person name="Dockter R."/>
            <person name="Kennedy M."/>
            <person name="Grigoriev I.V."/>
            <person name="Spatafora J.W."/>
        </authorList>
    </citation>
    <scope>NUCLEOTIDE SEQUENCE [LARGE SCALE GENOMIC DNA]</scope>
    <source>
        <strain evidence="2 3">CBS 120377</strain>
    </source>
</reference>
<organism evidence="2 3">
    <name type="scientific">Mollisia scopiformis</name>
    <name type="common">Conifer needle endophyte fungus</name>
    <name type="synonym">Phialocephala scopiformis</name>
    <dbReference type="NCBI Taxonomy" id="149040"/>
    <lineage>
        <taxon>Eukaryota</taxon>
        <taxon>Fungi</taxon>
        <taxon>Dikarya</taxon>
        <taxon>Ascomycota</taxon>
        <taxon>Pezizomycotina</taxon>
        <taxon>Leotiomycetes</taxon>
        <taxon>Helotiales</taxon>
        <taxon>Mollisiaceae</taxon>
        <taxon>Mollisia</taxon>
    </lineage>
</organism>
<evidence type="ECO:0000313" key="3">
    <source>
        <dbReference type="Proteomes" id="UP000070700"/>
    </source>
</evidence>
<dbReference type="Proteomes" id="UP000070700">
    <property type="component" value="Unassembled WGS sequence"/>
</dbReference>
<gene>
    <name evidence="2" type="ORF">LY89DRAFT_675677</name>
</gene>
<dbReference type="AlphaFoldDB" id="A0A132BCS1"/>
<feature type="compositionally biased region" description="Low complexity" evidence="1">
    <location>
        <begin position="66"/>
        <end position="83"/>
    </location>
</feature>
<sequence>MNQYGGCKKCFGSGCWYCAGSLWSGSRRPEIVENMAQSGIEGCRRINTANFTRPLNIQRLIDRDLSPSGSSHSSPSLSFYMPSHLDSSTRPGSSHKRQASSSHLETSKSRSKTSAMDKSSPKPTVKSKNDKEMWKRQASYQTLSTTEKQKQDRWAISQLPMKGRGICSICPDFGWLRDGGSYRCLCGLYFVSDRLLKEGKGGCYMGGKKCKGQTDLPLTGPYYEPHLTINVAGPMGGDWTYKIFGTDNPTKDHVRWS</sequence>
<accession>A0A132BCS1</accession>
<dbReference type="GeneID" id="28823252"/>
<dbReference type="InParanoid" id="A0A132BCS1"/>
<protein>
    <submittedName>
        <fullName evidence="2">Uncharacterized protein</fullName>
    </submittedName>
</protein>
<feature type="region of interest" description="Disordered" evidence="1">
    <location>
        <begin position="63"/>
        <end position="152"/>
    </location>
</feature>
<evidence type="ECO:0000256" key="1">
    <source>
        <dbReference type="SAM" id="MobiDB-lite"/>
    </source>
</evidence>
<dbReference type="EMBL" id="KQ947430">
    <property type="protein sequence ID" value="KUJ10196.1"/>
    <property type="molecule type" value="Genomic_DNA"/>
</dbReference>
<proteinExistence type="predicted"/>
<dbReference type="RefSeq" id="XP_018064551.1">
    <property type="nucleotide sequence ID" value="XM_018213526.1"/>
</dbReference>
<keyword evidence="3" id="KW-1185">Reference proteome</keyword>